<dbReference type="AlphaFoldDB" id="A0A0G0YTD1"/>
<evidence type="ECO:0000313" key="2">
    <source>
        <dbReference type="Proteomes" id="UP000034380"/>
    </source>
</evidence>
<protein>
    <submittedName>
        <fullName evidence="1">Uncharacterized protein</fullName>
    </submittedName>
</protein>
<evidence type="ECO:0000313" key="1">
    <source>
        <dbReference type="EMBL" id="KKS12906.1"/>
    </source>
</evidence>
<proteinExistence type="predicted"/>
<sequence length="97" mass="11698">MNLYFLIYECWHVWEKTTSDGFSDMRQDWVKEEQYFEARSDINAQEQACKLLAEIIRSGKKVNRPALMRIVALPRVDGVKTEMDLQPWWQHSHYYVE</sequence>
<dbReference type="EMBL" id="LCBQ01000029">
    <property type="protein sequence ID" value="KKS12906.1"/>
    <property type="molecule type" value="Genomic_DNA"/>
</dbReference>
<dbReference type="Proteomes" id="UP000034380">
    <property type="component" value="Unassembled WGS sequence"/>
</dbReference>
<organism evidence="1 2">
    <name type="scientific">Candidatus Yanofskybacteria bacterium GW2011_GWA1_41_6</name>
    <dbReference type="NCBI Taxonomy" id="1619020"/>
    <lineage>
        <taxon>Bacteria</taxon>
        <taxon>Candidatus Yanofskyibacteriota</taxon>
    </lineage>
</organism>
<name>A0A0G0YTD1_9BACT</name>
<gene>
    <name evidence="1" type="ORF">UU70_C0029G0004</name>
</gene>
<comment type="caution">
    <text evidence="1">The sequence shown here is derived from an EMBL/GenBank/DDBJ whole genome shotgun (WGS) entry which is preliminary data.</text>
</comment>
<accession>A0A0G0YTD1</accession>
<reference evidence="1 2" key="1">
    <citation type="journal article" date="2015" name="Nature">
        <title>rRNA introns, odd ribosomes, and small enigmatic genomes across a large radiation of phyla.</title>
        <authorList>
            <person name="Brown C.T."/>
            <person name="Hug L.A."/>
            <person name="Thomas B.C."/>
            <person name="Sharon I."/>
            <person name="Castelle C.J."/>
            <person name="Singh A."/>
            <person name="Wilkins M.J."/>
            <person name="Williams K.H."/>
            <person name="Banfield J.F."/>
        </authorList>
    </citation>
    <scope>NUCLEOTIDE SEQUENCE [LARGE SCALE GENOMIC DNA]</scope>
</reference>